<evidence type="ECO:0000256" key="3">
    <source>
        <dbReference type="ARBA" id="ARBA00022553"/>
    </source>
</evidence>
<dbReference type="Proteomes" id="UP000190774">
    <property type="component" value="Unassembled WGS sequence"/>
</dbReference>
<keyword evidence="7" id="KW-1185">Reference proteome</keyword>
<dbReference type="InterPro" id="IPR036890">
    <property type="entry name" value="HATPase_C_sf"/>
</dbReference>
<dbReference type="Pfam" id="PF00072">
    <property type="entry name" value="Response_reg"/>
    <property type="match status" value="1"/>
</dbReference>
<dbReference type="CDD" id="cd00156">
    <property type="entry name" value="REC"/>
    <property type="match status" value="1"/>
</dbReference>
<dbReference type="OrthoDB" id="6192248at2"/>
<keyword evidence="3 4" id="KW-0597">Phosphoprotein</keyword>
<dbReference type="AlphaFoldDB" id="A0A1T4XT02"/>
<dbReference type="PANTHER" id="PTHR44591">
    <property type="entry name" value="STRESS RESPONSE REGULATOR PROTEIN 1"/>
    <property type="match status" value="1"/>
</dbReference>
<evidence type="ECO:0000259" key="5">
    <source>
        <dbReference type="PROSITE" id="PS50110"/>
    </source>
</evidence>
<dbReference type="Gene3D" id="3.40.50.2300">
    <property type="match status" value="1"/>
</dbReference>
<accession>A0A1T4XT02</accession>
<dbReference type="SUPFAM" id="SSF55874">
    <property type="entry name" value="ATPase domain of HSP90 chaperone/DNA topoisomerase II/histidine kinase"/>
    <property type="match status" value="1"/>
</dbReference>
<dbReference type="CDD" id="cd00082">
    <property type="entry name" value="HisKA"/>
    <property type="match status" value="1"/>
</dbReference>
<gene>
    <name evidence="6" type="ORF">SAMN02745166_01860</name>
</gene>
<evidence type="ECO:0000256" key="1">
    <source>
        <dbReference type="ARBA" id="ARBA00000085"/>
    </source>
</evidence>
<feature type="domain" description="Response regulatory" evidence="5">
    <location>
        <begin position="460"/>
        <end position="575"/>
    </location>
</feature>
<dbReference type="InterPro" id="IPR011006">
    <property type="entry name" value="CheY-like_superfamily"/>
</dbReference>
<sequence>MHTSQPLGKLPAKYQVLIASAAESTTRLLQPLQHIGQTEGVTDSGGLFVLPRQRFVFHPLEHNVLNIVLRSFQADTPVAVVIVDVQPGTESTAEQLINALYHADGTLGVIVLLGEGASLSATLLEQITHSPRLTFVQMPGTLPQIFQIVKIMLMSWHAQRRLADPAANKAAETGAAALGGHLAPDVPVEAPPMHLEIVGSLAAGIAHEFNNVLTVIQSQMDMAMKQAGEVPGVLNLLTQVMETARSASTLSRKLVSFTPDEGSSPAAVDLTASLKEEVMLLNKTLGDHFTLEVSHSADLPKVWADPSTISQLIINVALHARNGMPDGGRLQISTSKISHQTGCKFARLFPEAAHGDYVMLTIEDPNPSDEVSVTDPSQVVVTLPPSVQRAADDRLAWIQRTIQAAGGGLNVTLLPGMVRLYQLLFPLASDHQEEGDVAESAPHSSPPIPEIISGEVPPSTVLVVDDDDTICMIMSQVLATEKHRVLTAKSADEAWQQWCKHRSSIKLLITDINMPGGANGVALGHAIQEQDGSVPVIYTSGHRAVHQFAELEVGTNYLPKPFGMNDLLAVANRALMSHRSHGLS</sequence>
<dbReference type="PROSITE" id="PS50110">
    <property type="entry name" value="RESPONSE_REGULATORY"/>
    <property type="match status" value="1"/>
</dbReference>
<evidence type="ECO:0000313" key="6">
    <source>
        <dbReference type="EMBL" id="SKA92225.1"/>
    </source>
</evidence>
<dbReference type="SUPFAM" id="SSF52172">
    <property type="entry name" value="CheY-like"/>
    <property type="match status" value="1"/>
</dbReference>
<evidence type="ECO:0000256" key="4">
    <source>
        <dbReference type="PROSITE-ProRule" id="PRU00169"/>
    </source>
</evidence>
<dbReference type="InterPro" id="IPR003661">
    <property type="entry name" value="HisK_dim/P_dom"/>
</dbReference>
<evidence type="ECO:0000313" key="7">
    <source>
        <dbReference type="Proteomes" id="UP000190774"/>
    </source>
</evidence>
<dbReference type="InterPro" id="IPR050595">
    <property type="entry name" value="Bact_response_regulator"/>
</dbReference>
<dbReference type="EC" id="2.7.13.3" evidence="2"/>
<comment type="catalytic activity">
    <reaction evidence="1">
        <text>ATP + protein L-histidine = ADP + protein N-phospho-L-histidine.</text>
        <dbReference type="EC" id="2.7.13.3"/>
    </reaction>
</comment>
<dbReference type="Gene3D" id="3.30.565.10">
    <property type="entry name" value="Histidine kinase-like ATPase, C-terminal domain"/>
    <property type="match status" value="1"/>
</dbReference>
<dbReference type="GO" id="GO:0000155">
    <property type="term" value="F:phosphorelay sensor kinase activity"/>
    <property type="evidence" value="ECO:0007669"/>
    <property type="project" value="InterPro"/>
</dbReference>
<evidence type="ECO:0000256" key="2">
    <source>
        <dbReference type="ARBA" id="ARBA00012438"/>
    </source>
</evidence>
<dbReference type="RefSeq" id="WP_078813044.1">
    <property type="nucleotide sequence ID" value="NZ_FUYE01000005.1"/>
</dbReference>
<proteinExistence type="predicted"/>
<dbReference type="EMBL" id="FUYE01000005">
    <property type="protein sequence ID" value="SKA92225.1"/>
    <property type="molecule type" value="Genomic_DNA"/>
</dbReference>
<dbReference type="Gene3D" id="1.10.287.130">
    <property type="match status" value="1"/>
</dbReference>
<feature type="modified residue" description="4-aspartylphosphate" evidence="4">
    <location>
        <position position="511"/>
    </location>
</feature>
<protein>
    <recommendedName>
        <fullName evidence="2">histidine kinase</fullName>
        <ecNumber evidence="2">2.7.13.3</ecNumber>
    </recommendedName>
</protein>
<dbReference type="PANTHER" id="PTHR44591:SF3">
    <property type="entry name" value="RESPONSE REGULATORY DOMAIN-CONTAINING PROTEIN"/>
    <property type="match status" value="1"/>
</dbReference>
<dbReference type="STRING" id="48467.SAMN02745166_01860"/>
<dbReference type="SMART" id="SM00448">
    <property type="entry name" value="REC"/>
    <property type="match status" value="1"/>
</dbReference>
<dbReference type="InterPro" id="IPR001789">
    <property type="entry name" value="Sig_transdc_resp-reg_receiver"/>
</dbReference>
<reference evidence="7" key="1">
    <citation type="submission" date="2017-02" db="EMBL/GenBank/DDBJ databases">
        <authorList>
            <person name="Varghese N."/>
            <person name="Submissions S."/>
        </authorList>
    </citation>
    <scope>NUCLEOTIDE SEQUENCE [LARGE SCALE GENOMIC DNA]</scope>
    <source>
        <strain evidence="7">ATCC 700200</strain>
    </source>
</reference>
<name>A0A1T4XT02_9BACT</name>
<organism evidence="6 7">
    <name type="scientific">Prosthecobacter debontii</name>
    <dbReference type="NCBI Taxonomy" id="48467"/>
    <lineage>
        <taxon>Bacteria</taxon>
        <taxon>Pseudomonadati</taxon>
        <taxon>Verrucomicrobiota</taxon>
        <taxon>Verrucomicrobiia</taxon>
        <taxon>Verrucomicrobiales</taxon>
        <taxon>Verrucomicrobiaceae</taxon>
        <taxon>Prosthecobacter</taxon>
    </lineage>
</organism>